<dbReference type="Proteomes" id="UP000642829">
    <property type="component" value="Unassembled WGS sequence"/>
</dbReference>
<proteinExistence type="predicted"/>
<dbReference type="AlphaFoldDB" id="A0A8J3DL19"/>
<feature type="signal peptide" evidence="1">
    <location>
        <begin position="1"/>
        <end position="21"/>
    </location>
</feature>
<reference evidence="2" key="2">
    <citation type="submission" date="2020-09" db="EMBL/GenBank/DDBJ databases">
        <authorList>
            <person name="Sun Q."/>
            <person name="Kim S."/>
        </authorList>
    </citation>
    <scope>NUCLEOTIDE SEQUENCE</scope>
    <source>
        <strain evidence="2">KCTC 12870</strain>
    </source>
</reference>
<protein>
    <submittedName>
        <fullName evidence="2">Uncharacterized protein</fullName>
    </submittedName>
</protein>
<gene>
    <name evidence="2" type="ORF">GCM10007047_32730</name>
</gene>
<keyword evidence="3" id="KW-1185">Reference proteome</keyword>
<evidence type="ECO:0000313" key="3">
    <source>
        <dbReference type="Proteomes" id="UP000642829"/>
    </source>
</evidence>
<reference evidence="2" key="1">
    <citation type="journal article" date="2014" name="Int. J. Syst. Evol. Microbiol.">
        <title>Complete genome sequence of Corynebacterium casei LMG S-19264T (=DSM 44701T), isolated from a smear-ripened cheese.</title>
        <authorList>
            <consortium name="US DOE Joint Genome Institute (JGI-PGF)"/>
            <person name="Walter F."/>
            <person name="Albersmeier A."/>
            <person name="Kalinowski J."/>
            <person name="Ruckert C."/>
        </authorList>
    </citation>
    <scope>NUCLEOTIDE SEQUENCE</scope>
    <source>
        <strain evidence="2">KCTC 12870</strain>
    </source>
</reference>
<sequence>MKLFPILTLAVALLAGTSTQAIIVGKQTVTITGKATTDNITGKSYRTVRISQRDLIEIIADDEGLNLSTQELRSARFILFDFGAIDPEDPEVELELFGIEFWDASLRSRILYLIEDRFTFTPVSEYAGDNSSGGGRYALVANLQIDLITGDDGAEFAGFGIFEGAVRTLRRGQVNIEVPTAGFKSVVLPTTLFINFLDDVERVPSSIKVNMRTAAVEFNDMVIINPAP</sequence>
<name>A0A8J3DL19_9BACT</name>
<accession>A0A8J3DL19</accession>
<evidence type="ECO:0000313" key="2">
    <source>
        <dbReference type="EMBL" id="GHC12771.1"/>
    </source>
</evidence>
<comment type="caution">
    <text evidence="2">The sequence shown here is derived from an EMBL/GenBank/DDBJ whole genome shotgun (WGS) entry which is preliminary data.</text>
</comment>
<feature type="chain" id="PRO_5035218914" evidence="1">
    <location>
        <begin position="22"/>
        <end position="228"/>
    </location>
</feature>
<dbReference type="RefSeq" id="WP_189517268.1">
    <property type="nucleotide sequence ID" value="NZ_BMXG01000029.1"/>
</dbReference>
<dbReference type="EMBL" id="BMXG01000029">
    <property type="protein sequence ID" value="GHC12771.1"/>
    <property type="molecule type" value="Genomic_DNA"/>
</dbReference>
<evidence type="ECO:0000256" key="1">
    <source>
        <dbReference type="SAM" id="SignalP"/>
    </source>
</evidence>
<organism evidence="2 3">
    <name type="scientific">Cerasicoccus arenae</name>
    <dbReference type="NCBI Taxonomy" id="424488"/>
    <lineage>
        <taxon>Bacteria</taxon>
        <taxon>Pseudomonadati</taxon>
        <taxon>Verrucomicrobiota</taxon>
        <taxon>Opitutia</taxon>
        <taxon>Puniceicoccales</taxon>
        <taxon>Cerasicoccaceae</taxon>
        <taxon>Cerasicoccus</taxon>
    </lineage>
</organism>
<keyword evidence="1" id="KW-0732">Signal</keyword>